<reference evidence="1 2" key="1">
    <citation type="submission" date="2021-01" db="EMBL/GenBank/DDBJ databases">
        <title>WGS of actinomycetes isolated from Thailand.</title>
        <authorList>
            <person name="Thawai C."/>
        </authorList>
    </citation>
    <scope>NUCLEOTIDE SEQUENCE [LARGE SCALE GENOMIC DNA]</scope>
    <source>
        <strain evidence="1 2">LPG 2</strain>
    </source>
</reference>
<sequence>MDPDLLYAWDDSTVDDENVVALRDFARACMGGPVGIMEPYHPTRFTLEMLLTALGVRSGELAHIKHEKTLESKPLVTILEGGVMPGSGRMPTMPPRLTRRIPFNLGTVHFVPGYSHSDIVCGSPRTDGSPEPVAAHLTDFIIANTEGK</sequence>
<protein>
    <submittedName>
        <fullName evidence="1">Uncharacterized protein</fullName>
    </submittedName>
</protein>
<evidence type="ECO:0000313" key="1">
    <source>
        <dbReference type="EMBL" id="MBL1079421.1"/>
    </source>
</evidence>
<dbReference type="Proteomes" id="UP000602198">
    <property type="component" value="Unassembled WGS sequence"/>
</dbReference>
<organism evidence="1 2">
    <name type="scientific">Nocardia acididurans</name>
    <dbReference type="NCBI Taxonomy" id="2802282"/>
    <lineage>
        <taxon>Bacteria</taxon>
        <taxon>Bacillati</taxon>
        <taxon>Actinomycetota</taxon>
        <taxon>Actinomycetes</taxon>
        <taxon>Mycobacteriales</taxon>
        <taxon>Nocardiaceae</taxon>
        <taxon>Nocardia</taxon>
    </lineage>
</organism>
<dbReference type="EMBL" id="JAERRJ010000016">
    <property type="protein sequence ID" value="MBL1079421.1"/>
    <property type="molecule type" value="Genomic_DNA"/>
</dbReference>
<evidence type="ECO:0000313" key="2">
    <source>
        <dbReference type="Proteomes" id="UP000602198"/>
    </source>
</evidence>
<comment type="caution">
    <text evidence="1">The sequence shown here is derived from an EMBL/GenBank/DDBJ whole genome shotgun (WGS) entry which is preliminary data.</text>
</comment>
<name>A0ABS1MFU9_9NOCA</name>
<accession>A0ABS1MFU9</accession>
<keyword evidence="2" id="KW-1185">Reference proteome</keyword>
<gene>
    <name evidence="1" type="ORF">JK358_33950</name>
</gene>
<dbReference type="RefSeq" id="WP_201955888.1">
    <property type="nucleotide sequence ID" value="NZ_JAERRJ010000016.1"/>
</dbReference>
<proteinExistence type="predicted"/>